<dbReference type="InterPro" id="IPR011990">
    <property type="entry name" value="TPR-like_helical_dom_sf"/>
</dbReference>
<dbReference type="Proteomes" id="UP000567795">
    <property type="component" value="Unassembled WGS sequence"/>
</dbReference>
<name>A0A852ZUI5_9ACTN</name>
<dbReference type="AlphaFoldDB" id="A0A852ZUI5"/>
<comment type="caution">
    <text evidence="1">The sequence shown here is derived from an EMBL/GenBank/DDBJ whole genome shotgun (WGS) entry which is preliminary data.</text>
</comment>
<dbReference type="RefSeq" id="WP_179813328.1">
    <property type="nucleotide sequence ID" value="NZ_JACBZD010000001.1"/>
</dbReference>
<dbReference type="EMBL" id="JACBZD010000001">
    <property type="protein sequence ID" value="NYI04434.1"/>
    <property type="molecule type" value="Genomic_DNA"/>
</dbReference>
<organism evidence="1 2">
    <name type="scientific">Allostreptomyces psammosilenae</name>
    <dbReference type="NCBI Taxonomy" id="1892865"/>
    <lineage>
        <taxon>Bacteria</taxon>
        <taxon>Bacillati</taxon>
        <taxon>Actinomycetota</taxon>
        <taxon>Actinomycetes</taxon>
        <taxon>Kitasatosporales</taxon>
        <taxon>Streptomycetaceae</taxon>
        <taxon>Allostreptomyces</taxon>
    </lineage>
</organism>
<sequence length="357" mass="38726">MPHFAAMGVRNFFSTLRVVRHYDHVGGDLVPDASVLLDVPDDVRLAAAVVSARGGDWRPAAAVLAANRSGPDWDARGEQAAALAAAAIEDDAWLREWLREQPGDPDALLVRATCAVEAAWRAHGWAGTAPRAPGDGSAEHFARFLELLEAAEPALKRACAANPPDPNPWCLRLRHAVGTGASRAEFDRLWFEAVSRARHHAGAHAAALLYLSARWHGSHDEMFAFAERGAAGASERSPLALLPLQAELEFAVSGTGGPRAWRRPQALEATDRLLALLPPRGPALLADPWPARNLLACLLTRQERYEEALDQFRAIGGHATRYPWAYFGEPRAAFLSARDDTRMFLAAQIPLLRPPGG</sequence>
<accession>A0A852ZUI5</accession>
<protein>
    <submittedName>
        <fullName evidence="1">Tetratricopeptide (TPR) repeat protein</fullName>
    </submittedName>
</protein>
<dbReference type="Gene3D" id="1.25.40.10">
    <property type="entry name" value="Tetratricopeptide repeat domain"/>
    <property type="match status" value="1"/>
</dbReference>
<reference evidence="1 2" key="1">
    <citation type="submission" date="2020-07" db="EMBL/GenBank/DDBJ databases">
        <title>Sequencing the genomes of 1000 actinobacteria strains.</title>
        <authorList>
            <person name="Klenk H.-P."/>
        </authorList>
    </citation>
    <scope>NUCLEOTIDE SEQUENCE [LARGE SCALE GENOMIC DNA]</scope>
    <source>
        <strain evidence="1 2">DSM 42178</strain>
    </source>
</reference>
<evidence type="ECO:0000313" key="2">
    <source>
        <dbReference type="Proteomes" id="UP000567795"/>
    </source>
</evidence>
<dbReference type="SUPFAM" id="SSF48452">
    <property type="entry name" value="TPR-like"/>
    <property type="match status" value="1"/>
</dbReference>
<keyword evidence="2" id="KW-1185">Reference proteome</keyword>
<proteinExistence type="predicted"/>
<evidence type="ECO:0000313" key="1">
    <source>
        <dbReference type="EMBL" id="NYI04434.1"/>
    </source>
</evidence>
<gene>
    <name evidence="1" type="ORF">FHU37_001377</name>
</gene>